<keyword evidence="3" id="KW-1185">Reference proteome</keyword>
<evidence type="ECO:0000313" key="3">
    <source>
        <dbReference type="Proteomes" id="UP000326458"/>
    </source>
</evidence>
<dbReference type="AlphaFoldDB" id="A0A5N3WRM6"/>
<feature type="transmembrane region" description="Helical" evidence="1">
    <location>
        <begin position="6"/>
        <end position="25"/>
    </location>
</feature>
<keyword evidence="1" id="KW-0472">Membrane</keyword>
<sequence length="207" mass="23953">IVSWRGVYFIVTLFGGRFFGSIFTLDPFSPLLFVNPSWYCWINNCLVATRLTPPVALLEVMHLYSYFRLEKIYLKASLKCVPEFDMIYYFCDIGEPLQLFIFPEGTDLIENKKTLNFMKETAIPPCKSEPKVLVVKLFSYRTGPCSVLECMCSSICTLCPVIFYNHHHLCAVGENIWWTRGHQTLHGNPACYHFLDKQPRLSAKKNE</sequence>
<dbReference type="Proteomes" id="UP000326458">
    <property type="component" value="Unassembled WGS sequence"/>
</dbReference>
<evidence type="ECO:0000256" key="1">
    <source>
        <dbReference type="SAM" id="Phobius"/>
    </source>
</evidence>
<keyword evidence="1" id="KW-0812">Transmembrane</keyword>
<comment type="caution">
    <text evidence="2">The sequence shown here is derived from an EMBL/GenBank/DDBJ whole genome shotgun (WGS) entry which is preliminary data.</text>
</comment>
<evidence type="ECO:0000313" key="2">
    <source>
        <dbReference type="EMBL" id="KAB0363478.1"/>
    </source>
</evidence>
<reference evidence="2 3" key="1">
    <citation type="submission" date="2019-06" db="EMBL/GenBank/DDBJ databases">
        <title>Discovery of a novel chromosome fission-fusion reversal in muntjac.</title>
        <authorList>
            <person name="Mudd A.B."/>
            <person name="Bredeson J.V."/>
            <person name="Baum R."/>
            <person name="Hockemeyer D."/>
            <person name="Rokhsar D.S."/>
        </authorList>
    </citation>
    <scope>NUCLEOTIDE SEQUENCE [LARGE SCALE GENOMIC DNA]</scope>
    <source>
        <strain evidence="2">UTSW_UCB_Mm</strain>
        <tissue evidence="2">Fibroblast cell line</tissue>
    </source>
</reference>
<gene>
    <name evidence="2" type="ORF">FD754_007634</name>
</gene>
<evidence type="ECO:0008006" key="4">
    <source>
        <dbReference type="Google" id="ProtNLM"/>
    </source>
</evidence>
<organism evidence="2 3">
    <name type="scientific">Muntiacus muntjak</name>
    <name type="common">Barking deer</name>
    <name type="synonym">Indian muntjac</name>
    <dbReference type="NCBI Taxonomy" id="9888"/>
    <lineage>
        <taxon>Eukaryota</taxon>
        <taxon>Metazoa</taxon>
        <taxon>Chordata</taxon>
        <taxon>Craniata</taxon>
        <taxon>Vertebrata</taxon>
        <taxon>Euteleostomi</taxon>
        <taxon>Mammalia</taxon>
        <taxon>Eutheria</taxon>
        <taxon>Laurasiatheria</taxon>
        <taxon>Artiodactyla</taxon>
        <taxon>Ruminantia</taxon>
        <taxon>Pecora</taxon>
        <taxon>Cervidae</taxon>
        <taxon>Muntiacinae</taxon>
        <taxon>Muntiacus</taxon>
    </lineage>
</organism>
<dbReference type="EMBL" id="VCEA01000001">
    <property type="protein sequence ID" value="KAB0363478.1"/>
    <property type="molecule type" value="Genomic_DNA"/>
</dbReference>
<protein>
    <recommendedName>
        <fullName evidence="4">Phospholipid/glycerol acyltransferase domain-containing protein</fullName>
    </recommendedName>
</protein>
<keyword evidence="1" id="KW-1133">Transmembrane helix</keyword>
<accession>A0A5N3WRM6</accession>
<feature type="non-terminal residue" evidence="2">
    <location>
        <position position="1"/>
    </location>
</feature>
<name>A0A5N3WRM6_MUNMU</name>
<proteinExistence type="predicted"/>